<feature type="compositionally biased region" description="Polar residues" evidence="2">
    <location>
        <begin position="200"/>
        <end position="211"/>
    </location>
</feature>
<reference evidence="3" key="3">
    <citation type="submission" date="2023-05" db="EMBL/GenBank/DDBJ databases">
        <authorList>
            <person name="Smith C.H."/>
        </authorList>
    </citation>
    <scope>NUCLEOTIDE SEQUENCE</scope>
    <source>
        <strain evidence="3">CHS0354</strain>
        <tissue evidence="3">Mantle</tissue>
    </source>
</reference>
<evidence type="ECO:0000256" key="1">
    <source>
        <dbReference type="SAM" id="Coils"/>
    </source>
</evidence>
<reference evidence="3" key="1">
    <citation type="journal article" date="2021" name="Genome Biol. Evol.">
        <title>A High-Quality Reference Genome for a Parasitic Bivalve with Doubly Uniparental Inheritance (Bivalvia: Unionida).</title>
        <authorList>
            <person name="Smith C.H."/>
        </authorList>
    </citation>
    <scope>NUCLEOTIDE SEQUENCE</scope>
    <source>
        <strain evidence="3">CHS0354</strain>
    </source>
</reference>
<comment type="caution">
    <text evidence="3">The sequence shown here is derived from an EMBL/GenBank/DDBJ whole genome shotgun (WGS) entry which is preliminary data.</text>
</comment>
<feature type="coiled-coil region" evidence="1">
    <location>
        <begin position="38"/>
        <end position="67"/>
    </location>
</feature>
<name>A0AAE0TNT3_9BIVA</name>
<reference evidence="3" key="2">
    <citation type="journal article" date="2021" name="Genome Biol. Evol.">
        <title>Developing a high-quality reference genome for a parasitic bivalve with doubly uniparental inheritance (Bivalvia: Unionida).</title>
        <authorList>
            <person name="Smith C.H."/>
        </authorList>
    </citation>
    <scope>NUCLEOTIDE SEQUENCE</scope>
    <source>
        <strain evidence="3">CHS0354</strain>
        <tissue evidence="3">Mantle</tissue>
    </source>
</reference>
<keyword evidence="1" id="KW-0175">Coiled coil</keyword>
<dbReference type="EMBL" id="JAEAOA010002353">
    <property type="protein sequence ID" value="KAK3612649.1"/>
    <property type="molecule type" value="Genomic_DNA"/>
</dbReference>
<accession>A0AAE0TNT3</accession>
<organism evidence="3 4">
    <name type="scientific">Potamilus streckersoni</name>
    <dbReference type="NCBI Taxonomy" id="2493646"/>
    <lineage>
        <taxon>Eukaryota</taxon>
        <taxon>Metazoa</taxon>
        <taxon>Spiralia</taxon>
        <taxon>Lophotrochozoa</taxon>
        <taxon>Mollusca</taxon>
        <taxon>Bivalvia</taxon>
        <taxon>Autobranchia</taxon>
        <taxon>Heteroconchia</taxon>
        <taxon>Palaeoheterodonta</taxon>
        <taxon>Unionida</taxon>
        <taxon>Unionoidea</taxon>
        <taxon>Unionidae</taxon>
        <taxon>Ambleminae</taxon>
        <taxon>Lampsilini</taxon>
        <taxon>Potamilus</taxon>
    </lineage>
</organism>
<gene>
    <name evidence="3" type="ORF">CHS0354_042169</name>
</gene>
<evidence type="ECO:0000313" key="3">
    <source>
        <dbReference type="EMBL" id="KAK3612649.1"/>
    </source>
</evidence>
<dbReference type="Proteomes" id="UP001195483">
    <property type="component" value="Unassembled WGS sequence"/>
</dbReference>
<evidence type="ECO:0000256" key="2">
    <source>
        <dbReference type="SAM" id="MobiDB-lite"/>
    </source>
</evidence>
<protein>
    <submittedName>
        <fullName evidence="3">Uncharacterized protein</fullName>
    </submittedName>
</protein>
<sequence>MGITKGQGMCALTALECSRTNSLIMLKSKSLGEEDESYRNFEGKNQIVETQKKKHNEQKERENAKIEWAIYADPVGEQSDGDTTRRIFPTNAIIINTSHSSREKQKWKAARKKLFHKPDSNQEVTARNKLVNMPCRSQRKRALRTYGADQQRREPSSKTSKHQSTSARQWSEAKREKIRTKGERDSGGNQKTGCRKEKTGPSSHSNCAMAG</sequence>
<evidence type="ECO:0000313" key="4">
    <source>
        <dbReference type="Proteomes" id="UP001195483"/>
    </source>
</evidence>
<feature type="compositionally biased region" description="Basic and acidic residues" evidence="2">
    <location>
        <begin position="171"/>
        <end position="186"/>
    </location>
</feature>
<dbReference type="AlphaFoldDB" id="A0AAE0TNT3"/>
<keyword evidence="4" id="KW-1185">Reference proteome</keyword>
<feature type="region of interest" description="Disordered" evidence="2">
    <location>
        <begin position="114"/>
        <end position="211"/>
    </location>
</feature>
<proteinExistence type="predicted"/>